<dbReference type="Proteomes" id="UP001595755">
    <property type="component" value="Unassembled WGS sequence"/>
</dbReference>
<dbReference type="PANTHER" id="PTHR38462">
    <property type="entry name" value="EXONUCLEASE-LIKE PROTEIN"/>
    <property type="match status" value="1"/>
</dbReference>
<protein>
    <submittedName>
        <fullName evidence="4">Ribonuclease H-like domain-containing protein</fullName>
    </submittedName>
</protein>
<evidence type="ECO:0000256" key="2">
    <source>
        <dbReference type="SAM" id="MobiDB-lite"/>
    </source>
</evidence>
<gene>
    <name evidence="4" type="ORF">ACFO1S_15060</name>
</gene>
<dbReference type="PANTHER" id="PTHR38462:SF1">
    <property type="entry name" value="YPRB RIBONUCLEASE H-LIKE DOMAIN-CONTAINING PROTEIN"/>
    <property type="match status" value="1"/>
</dbReference>
<dbReference type="InterPro" id="IPR036397">
    <property type="entry name" value="RNaseH_sf"/>
</dbReference>
<dbReference type="RefSeq" id="WP_204605475.1">
    <property type="nucleotide sequence ID" value="NZ_JBHSED010000032.1"/>
</dbReference>
<proteinExistence type="predicted"/>
<organism evidence="4 5">
    <name type="scientific">Cohnella boryungensis</name>
    <dbReference type="NCBI Taxonomy" id="768479"/>
    <lineage>
        <taxon>Bacteria</taxon>
        <taxon>Bacillati</taxon>
        <taxon>Bacillota</taxon>
        <taxon>Bacilli</taxon>
        <taxon>Bacillales</taxon>
        <taxon>Paenibacillaceae</taxon>
        <taxon>Cohnella</taxon>
    </lineage>
</organism>
<feature type="region of interest" description="Disordered" evidence="2">
    <location>
        <begin position="1"/>
        <end position="49"/>
    </location>
</feature>
<accession>A0ABV8SE07</accession>
<feature type="compositionally biased region" description="Low complexity" evidence="2">
    <location>
        <begin position="11"/>
        <end position="22"/>
    </location>
</feature>
<feature type="compositionally biased region" description="Basic and acidic residues" evidence="2">
    <location>
        <begin position="26"/>
        <end position="49"/>
    </location>
</feature>
<evidence type="ECO:0000256" key="1">
    <source>
        <dbReference type="SAM" id="Coils"/>
    </source>
</evidence>
<dbReference type="Pfam" id="PF13482">
    <property type="entry name" value="RNase_H_2"/>
    <property type="match status" value="1"/>
</dbReference>
<sequence>MSGLRDRLNRLLAGSGASSAPPVSDNSERKTGEAEVEQKRTDSAQSGRRNELHEAFCRIGVQELENDSGPFLLRRNVYSLPYRHGKYELGRLLDCADRLHPIAVRQNKQSERIDPRRMLFLDTETTGLGVGAGNVPFMIGFGYYANEAFVVEQTLIRHPGEERAMLTYLLDHMKDKTHLVSYNGRTFDWPVLANRFILNGWRSNGREPGHLDFLHPSRALWKNTLPSCRLGMVEGARLGIHRVEDVPGSMAPTLYFQYLSDGNPAHLHGVYSHNEKDILTLAALAVHFGLLLSDAAAMGTIAENEELFRTAGWLELHGEQLAAEQLFDQLAERTDESEADNSWRLALAARYKRAGRFDRALPQWRTFAESTELAVAPRIEAHLELAMYYEHRDKQLPIALTYAERALELALRRGRLTSDKAKREAERAALQHRIARLRDKASRERQAYRYD</sequence>
<dbReference type="InterPro" id="IPR038720">
    <property type="entry name" value="YprB_RNase_H-like_dom"/>
</dbReference>
<dbReference type="SUPFAM" id="SSF53098">
    <property type="entry name" value="Ribonuclease H-like"/>
    <property type="match status" value="1"/>
</dbReference>
<comment type="caution">
    <text evidence="4">The sequence shown here is derived from an EMBL/GenBank/DDBJ whole genome shotgun (WGS) entry which is preliminary data.</text>
</comment>
<feature type="domain" description="YprB ribonuclease H-like" evidence="3">
    <location>
        <begin position="119"/>
        <end position="287"/>
    </location>
</feature>
<keyword evidence="5" id="KW-1185">Reference proteome</keyword>
<feature type="coiled-coil region" evidence="1">
    <location>
        <begin position="420"/>
        <end position="447"/>
    </location>
</feature>
<evidence type="ECO:0000313" key="5">
    <source>
        <dbReference type="Proteomes" id="UP001595755"/>
    </source>
</evidence>
<dbReference type="EMBL" id="JBHSED010000032">
    <property type="protein sequence ID" value="MFC4304749.1"/>
    <property type="molecule type" value="Genomic_DNA"/>
</dbReference>
<evidence type="ECO:0000259" key="3">
    <source>
        <dbReference type="Pfam" id="PF13482"/>
    </source>
</evidence>
<evidence type="ECO:0000313" key="4">
    <source>
        <dbReference type="EMBL" id="MFC4304749.1"/>
    </source>
</evidence>
<keyword evidence="1" id="KW-0175">Coiled coil</keyword>
<dbReference type="Gene3D" id="3.30.420.10">
    <property type="entry name" value="Ribonuclease H-like superfamily/Ribonuclease H"/>
    <property type="match status" value="1"/>
</dbReference>
<reference evidence="5" key="1">
    <citation type="journal article" date="2019" name="Int. J. Syst. Evol. Microbiol.">
        <title>The Global Catalogue of Microorganisms (GCM) 10K type strain sequencing project: providing services to taxonomists for standard genome sequencing and annotation.</title>
        <authorList>
            <consortium name="The Broad Institute Genomics Platform"/>
            <consortium name="The Broad Institute Genome Sequencing Center for Infectious Disease"/>
            <person name="Wu L."/>
            <person name="Ma J."/>
        </authorList>
    </citation>
    <scope>NUCLEOTIDE SEQUENCE [LARGE SCALE GENOMIC DNA]</scope>
    <source>
        <strain evidence="5">CGMCC 4.1641</strain>
    </source>
</reference>
<dbReference type="InterPro" id="IPR012337">
    <property type="entry name" value="RNaseH-like_sf"/>
</dbReference>
<name>A0ABV8SE07_9BACL</name>